<evidence type="ECO:0000313" key="2">
    <source>
        <dbReference type="Proteomes" id="UP000295832"/>
    </source>
</evidence>
<protein>
    <submittedName>
        <fullName evidence="1">Uncharacterized protein</fullName>
    </submittedName>
</protein>
<organism evidence="1 2">
    <name type="scientific">Orenia marismortui</name>
    <dbReference type="NCBI Taxonomy" id="46469"/>
    <lineage>
        <taxon>Bacteria</taxon>
        <taxon>Bacillati</taxon>
        <taxon>Bacillota</taxon>
        <taxon>Clostridia</taxon>
        <taxon>Halanaerobiales</taxon>
        <taxon>Halobacteroidaceae</taxon>
        <taxon>Orenia</taxon>
    </lineage>
</organism>
<accession>A0A4R8H8Y2</accession>
<keyword evidence="2" id="KW-1185">Reference proteome</keyword>
<reference evidence="1 2" key="1">
    <citation type="submission" date="2019-03" db="EMBL/GenBank/DDBJ databases">
        <title>Subsurface microbial communities from deep shales in Ohio and West Virginia, USA.</title>
        <authorList>
            <person name="Wrighton K."/>
        </authorList>
    </citation>
    <scope>NUCLEOTIDE SEQUENCE [LARGE SCALE GENOMIC DNA]</scope>
    <source>
        <strain evidence="1 2">MSL 6dP</strain>
    </source>
</reference>
<dbReference type="RefSeq" id="WP_134116713.1">
    <property type="nucleotide sequence ID" value="NZ_SOEG01000013.1"/>
</dbReference>
<dbReference type="Proteomes" id="UP000295832">
    <property type="component" value="Unassembled WGS sequence"/>
</dbReference>
<name>A0A4R8H8Y2_9FIRM</name>
<proteinExistence type="predicted"/>
<evidence type="ECO:0000313" key="1">
    <source>
        <dbReference type="EMBL" id="TDX51391.1"/>
    </source>
</evidence>
<dbReference type="AlphaFoldDB" id="A0A4R8H8Y2"/>
<sequence>MGNKRNFISSLEMLYNTEIIKEKDEDKIEIKSFYLEALKNVSSESYEIKDKVESLVDKGKISEIKESMDNNNLEDKIKSFPVIKFIVDFLEREPQN</sequence>
<gene>
    <name evidence="1" type="ORF">C7959_11336</name>
</gene>
<dbReference type="EMBL" id="SOEG01000013">
    <property type="protein sequence ID" value="TDX51391.1"/>
    <property type="molecule type" value="Genomic_DNA"/>
</dbReference>
<comment type="caution">
    <text evidence="1">The sequence shown here is derived from an EMBL/GenBank/DDBJ whole genome shotgun (WGS) entry which is preliminary data.</text>
</comment>